<dbReference type="RefSeq" id="XP_014754655.1">
    <property type="nucleotide sequence ID" value="XM_014899169.2"/>
</dbReference>
<dbReference type="RefSeq" id="XP_014754656.1">
    <property type="nucleotide sequence ID" value="XM_014899170.2"/>
</dbReference>
<organism evidence="1">
    <name type="scientific">Brachypodium distachyon</name>
    <name type="common">Purple false brome</name>
    <name type="synonym">Trachynia distachya</name>
    <dbReference type="NCBI Taxonomy" id="15368"/>
    <lineage>
        <taxon>Eukaryota</taxon>
        <taxon>Viridiplantae</taxon>
        <taxon>Streptophyta</taxon>
        <taxon>Embryophyta</taxon>
        <taxon>Tracheophyta</taxon>
        <taxon>Spermatophyta</taxon>
        <taxon>Magnoliopsida</taxon>
        <taxon>Liliopsida</taxon>
        <taxon>Poales</taxon>
        <taxon>Poaceae</taxon>
        <taxon>BOP clade</taxon>
        <taxon>Pooideae</taxon>
        <taxon>Stipodae</taxon>
        <taxon>Brachypodieae</taxon>
        <taxon>Brachypodium</taxon>
    </lineage>
</organism>
<dbReference type="Proteomes" id="UP000008810">
    <property type="component" value="Chromosome 2"/>
</dbReference>
<dbReference type="RefSeq" id="XP_014754653.1">
    <property type="nucleotide sequence ID" value="XM_014899167.2"/>
</dbReference>
<dbReference type="GeneID" id="100843963"/>
<reference evidence="1 2" key="1">
    <citation type="journal article" date="2010" name="Nature">
        <title>Genome sequencing and analysis of the model grass Brachypodium distachyon.</title>
        <authorList>
            <consortium name="International Brachypodium Initiative"/>
        </authorList>
    </citation>
    <scope>NUCLEOTIDE SEQUENCE [LARGE SCALE GENOMIC DNA]</scope>
    <source>
        <strain evidence="1">Bd21</strain>
        <strain evidence="2">cv. Bd21</strain>
    </source>
</reference>
<proteinExistence type="predicted"/>
<reference evidence="2" key="3">
    <citation type="submission" date="2018-08" db="UniProtKB">
        <authorList>
            <consortium name="EnsemblPlants"/>
        </authorList>
    </citation>
    <scope>IDENTIFICATION</scope>
    <source>
        <strain evidence="2">cv. Bd21</strain>
    </source>
</reference>
<dbReference type="Gene3D" id="2.40.10.10">
    <property type="entry name" value="Trypsin-like serine proteases"/>
    <property type="match status" value="1"/>
</dbReference>
<reference evidence="1" key="2">
    <citation type="submission" date="2017-06" db="EMBL/GenBank/DDBJ databases">
        <title>WGS assembly of Brachypodium distachyon.</title>
        <authorList>
            <consortium name="The International Brachypodium Initiative"/>
            <person name="Lucas S."/>
            <person name="Harmon-Smith M."/>
            <person name="Lail K."/>
            <person name="Tice H."/>
            <person name="Grimwood J."/>
            <person name="Bruce D."/>
            <person name="Barry K."/>
            <person name="Shu S."/>
            <person name="Lindquist E."/>
            <person name="Wang M."/>
            <person name="Pitluck S."/>
            <person name="Vogel J.P."/>
            <person name="Garvin D.F."/>
            <person name="Mockler T.C."/>
            <person name="Schmutz J."/>
            <person name="Rokhsar D."/>
            <person name="Bevan M.W."/>
        </authorList>
    </citation>
    <scope>NUCLEOTIDE SEQUENCE</scope>
    <source>
        <strain evidence="1">Bd21</strain>
    </source>
</reference>
<keyword evidence="3" id="KW-1185">Reference proteome</keyword>
<dbReference type="InterPro" id="IPR043504">
    <property type="entry name" value="Peptidase_S1_PA_chymotrypsin"/>
</dbReference>
<dbReference type="KEGG" id="bdi:100843963"/>
<name>A0A0Q3K2V0_BRADI</name>
<accession>A0A0Q3K2V0</accession>
<dbReference type="RefSeq" id="XP_014754652.1">
    <property type="nucleotide sequence ID" value="XM_014899166.2"/>
</dbReference>
<dbReference type="OrthoDB" id="638219at2759"/>
<protein>
    <submittedName>
        <fullName evidence="1 2">Uncharacterized protein</fullName>
    </submittedName>
</protein>
<dbReference type="Gramene" id="KQK05080">
    <property type="protein sequence ID" value="KQK05080"/>
    <property type="gene ID" value="BRADI_2g17872v3"/>
</dbReference>
<dbReference type="ExpressionAtlas" id="A0A0Q3K2V0">
    <property type="expression patterns" value="baseline and differential"/>
</dbReference>
<gene>
    <name evidence="2" type="primary">LOC100843963</name>
    <name evidence="1" type="ORF">BRADI_2g17872v3</name>
</gene>
<dbReference type="RefSeq" id="XP_024314983.1">
    <property type="nucleotide sequence ID" value="XM_024459215.1"/>
</dbReference>
<evidence type="ECO:0000313" key="1">
    <source>
        <dbReference type="EMBL" id="KQK05080.1"/>
    </source>
</evidence>
<dbReference type="AlphaFoldDB" id="A0A0Q3K2V0"/>
<dbReference type="EnsemblPlants" id="KQK05080">
    <property type="protein sequence ID" value="KQK05080"/>
    <property type="gene ID" value="BRADI_2g17872v3"/>
</dbReference>
<evidence type="ECO:0000313" key="3">
    <source>
        <dbReference type="Proteomes" id="UP000008810"/>
    </source>
</evidence>
<dbReference type="EMBL" id="CM000881">
    <property type="protein sequence ID" value="KQK05080.1"/>
    <property type="molecule type" value="Genomic_DNA"/>
</dbReference>
<dbReference type="PANTHER" id="PTHR36141:SF3">
    <property type="entry name" value="SERINE PROTEASE"/>
    <property type="match status" value="1"/>
</dbReference>
<sequence length="353" mass="38237">MSRYLQNGLEICYMQRSPRHTPCSCMAAPAPAPDLYSMVDDLKESIFFVRMIPKGREAYNKISSLADKVLSIVGEDEREAACNAADHCATGFTVGTVGEGQRQKILILTCAHMIEHIFQAGRWPIDVSAINSLYDIEIYCPHSELLWISQGGQGRRTCFKAVASFINCRTDLLMLTARVSQIALRTERVDGGRRPVPCSTPHPELHVGTMIQPGKPCLLLSWPSNFLHLVCQGLQCDLRRIDIISSNTVGYDMSVLEAQIGSKAGSSGAPLFNAAGDVIGILHGGFNGPHSYFVAPQHIEDFIAAAREAATAAAAAVATEESTSSGEKPGAAVEDKLMAAQKNWSGCRRKRSG</sequence>
<dbReference type="RefSeq" id="XP_014754651.1">
    <property type="nucleotide sequence ID" value="XM_014899165.2"/>
</dbReference>
<evidence type="ECO:0000313" key="2">
    <source>
        <dbReference type="EnsemblPlants" id="KQK05080"/>
    </source>
</evidence>
<dbReference type="PANTHER" id="PTHR36141">
    <property type="entry name" value="OS08G0148500 PROTEIN"/>
    <property type="match status" value="1"/>
</dbReference>
<dbReference type="Pfam" id="PF13365">
    <property type="entry name" value="Trypsin_2"/>
    <property type="match status" value="1"/>
</dbReference>
<dbReference type="InterPro" id="IPR009003">
    <property type="entry name" value="Peptidase_S1_PA"/>
</dbReference>
<dbReference type="SUPFAM" id="SSF50494">
    <property type="entry name" value="Trypsin-like serine proteases"/>
    <property type="match status" value="1"/>
</dbReference>
<dbReference type="RefSeq" id="XP_014754657.1">
    <property type="nucleotide sequence ID" value="XM_014899171.2"/>
</dbReference>